<organism evidence="2 3">
    <name type="scientific">Neogobius melanostomus</name>
    <name type="common">round goby</name>
    <dbReference type="NCBI Taxonomy" id="47308"/>
    <lineage>
        <taxon>Eukaryota</taxon>
        <taxon>Metazoa</taxon>
        <taxon>Chordata</taxon>
        <taxon>Craniata</taxon>
        <taxon>Vertebrata</taxon>
        <taxon>Euteleostomi</taxon>
        <taxon>Actinopterygii</taxon>
        <taxon>Neopterygii</taxon>
        <taxon>Teleostei</taxon>
        <taxon>Neoteleostei</taxon>
        <taxon>Acanthomorphata</taxon>
        <taxon>Gobiaria</taxon>
        <taxon>Gobiiformes</taxon>
        <taxon>Gobioidei</taxon>
        <taxon>Gobiidae</taxon>
        <taxon>Benthophilinae</taxon>
        <taxon>Neogobiini</taxon>
        <taxon>Neogobius</taxon>
    </lineage>
</organism>
<feature type="compositionally biased region" description="Polar residues" evidence="1">
    <location>
        <begin position="13"/>
        <end position="22"/>
    </location>
</feature>
<protein>
    <submittedName>
        <fullName evidence="2">Uncharacterized protein</fullName>
    </submittedName>
</protein>
<dbReference type="Proteomes" id="UP000694523">
    <property type="component" value="Unplaced"/>
</dbReference>
<keyword evidence="3" id="KW-1185">Reference proteome</keyword>
<sequence>LNLYSAFPPSSGPKRQNPSSQGPPCGRVGCGGLHTCEAEDEDADGDGPGHSAVALSKVLHKVTQEHPQALQGPIGAHLHHEEGQGDYPAPPALRDGAIHLGTEAGLHRSGGGGRLRGKTQMSVIAHAGLPHVCRSSSEQGTHFNTKK</sequence>
<feature type="region of interest" description="Disordered" evidence="1">
    <location>
        <begin position="76"/>
        <end position="116"/>
    </location>
</feature>
<feature type="region of interest" description="Disordered" evidence="1">
    <location>
        <begin position="1"/>
        <end position="31"/>
    </location>
</feature>
<accession>A0A8C6SCM6</accession>
<evidence type="ECO:0000313" key="2">
    <source>
        <dbReference type="Ensembl" id="ENSNMLP00000004193.1"/>
    </source>
</evidence>
<reference evidence="2" key="2">
    <citation type="submission" date="2025-09" db="UniProtKB">
        <authorList>
            <consortium name="Ensembl"/>
        </authorList>
    </citation>
    <scope>IDENTIFICATION</scope>
</reference>
<proteinExistence type="predicted"/>
<evidence type="ECO:0000313" key="3">
    <source>
        <dbReference type="Proteomes" id="UP000694523"/>
    </source>
</evidence>
<name>A0A8C6SCM6_9GOBI</name>
<evidence type="ECO:0000256" key="1">
    <source>
        <dbReference type="SAM" id="MobiDB-lite"/>
    </source>
</evidence>
<dbReference type="AlphaFoldDB" id="A0A8C6SCM6"/>
<reference evidence="2" key="1">
    <citation type="submission" date="2025-08" db="UniProtKB">
        <authorList>
            <consortium name="Ensembl"/>
        </authorList>
    </citation>
    <scope>IDENTIFICATION</scope>
</reference>
<dbReference type="Ensembl" id="ENSNMLT00000004811.1">
    <property type="protein sequence ID" value="ENSNMLP00000004193.1"/>
    <property type="gene ID" value="ENSNMLG00000003098.1"/>
</dbReference>